<keyword evidence="2 6" id="KW-0812">Transmembrane</keyword>
<evidence type="ECO:0000256" key="4">
    <source>
        <dbReference type="ARBA" id="ARBA00023136"/>
    </source>
</evidence>
<protein>
    <submittedName>
        <fullName evidence="7">Uncharacterized protein</fullName>
    </submittedName>
</protein>
<accession>A0A819X6T8</accession>
<evidence type="ECO:0000313" key="7">
    <source>
        <dbReference type="EMBL" id="CAF4135542.1"/>
    </source>
</evidence>
<feature type="region of interest" description="Disordered" evidence="5">
    <location>
        <begin position="125"/>
        <end position="152"/>
    </location>
</feature>
<evidence type="ECO:0000256" key="2">
    <source>
        <dbReference type="ARBA" id="ARBA00022692"/>
    </source>
</evidence>
<dbReference type="InterPro" id="IPR018499">
    <property type="entry name" value="Tetraspanin/Peripherin"/>
</dbReference>
<dbReference type="EMBL" id="CAJOBO010000123">
    <property type="protein sequence ID" value="CAF4135542.1"/>
    <property type="molecule type" value="Genomic_DNA"/>
</dbReference>
<keyword evidence="4 6" id="KW-0472">Membrane</keyword>
<feature type="transmembrane region" description="Helical" evidence="6">
    <location>
        <begin position="479"/>
        <end position="498"/>
    </location>
</feature>
<comment type="subcellular location">
    <subcellularLocation>
        <location evidence="1">Membrane</location>
        <topology evidence="1">Multi-pass membrane protein</topology>
    </subcellularLocation>
</comment>
<evidence type="ECO:0000256" key="1">
    <source>
        <dbReference type="ARBA" id="ARBA00004141"/>
    </source>
</evidence>
<keyword evidence="3 6" id="KW-1133">Transmembrane helix</keyword>
<feature type="transmembrane region" description="Helical" evidence="6">
    <location>
        <begin position="425"/>
        <end position="444"/>
    </location>
</feature>
<evidence type="ECO:0000256" key="5">
    <source>
        <dbReference type="SAM" id="MobiDB-lite"/>
    </source>
</evidence>
<dbReference type="GO" id="GO:0016020">
    <property type="term" value="C:membrane"/>
    <property type="evidence" value="ECO:0007669"/>
    <property type="project" value="UniProtKB-SubCell"/>
</dbReference>
<reference evidence="7" key="1">
    <citation type="submission" date="2021-02" db="EMBL/GenBank/DDBJ databases">
        <authorList>
            <person name="Nowell W R."/>
        </authorList>
    </citation>
    <scope>NUCLEOTIDE SEQUENCE</scope>
</reference>
<dbReference type="AlphaFoldDB" id="A0A819X6T8"/>
<feature type="transmembrane region" description="Helical" evidence="6">
    <location>
        <begin position="99"/>
        <end position="118"/>
    </location>
</feature>
<organism evidence="7 8">
    <name type="scientific">Rotaria socialis</name>
    <dbReference type="NCBI Taxonomy" id="392032"/>
    <lineage>
        <taxon>Eukaryota</taxon>
        <taxon>Metazoa</taxon>
        <taxon>Spiralia</taxon>
        <taxon>Gnathifera</taxon>
        <taxon>Rotifera</taxon>
        <taxon>Eurotatoria</taxon>
        <taxon>Bdelloidea</taxon>
        <taxon>Philodinida</taxon>
        <taxon>Philodinidae</taxon>
        <taxon>Rotaria</taxon>
    </lineage>
</organism>
<name>A0A819X6T8_9BILA</name>
<dbReference type="Pfam" id="PF00335">
    <property type="entry name" value="Tetraspanin"/>
    <property type="match status" value="1"/>
</dbReference>
<evidence type="ECO:0000256" key="3">
    <source>
        <dbReference type="ARBA" id="ARBA00022989"/>
    </source>
</evidence>
<evidence type="ECO:0000313" key="8">
    <source>
        <dbReference type="Proteomes" id="UP000663851"/>
    </source>
</evidence>
<sequence length="579" mass="63037">MAFNDHSLVKGIESLNNRNSVSSDLDWNNKNSQFNQNIPQRSTWLSENVQIVSKSSSQRDSCISASSIKSNAWSESTNVYTNANKSIKISYSRPVLKGLILGLLVGCIVLATIITIWLQPITTTTSSTSTTSTTTTTTSTTSTTTTTTQTTSTTTTTTTTTAALNIVYSQSFTSGVTPSSACTAWTNFVAQLTPLPYTLLQMNGTYDSVGVTITDSTVIAAIAVALRTAAAYGPVTTNGRSWQVGACGTGSELSAASSICACLSPDYLVRPCIGNSNFGGVNTNTCGGPTQIMTISVIRRTHLLSRQNHCFNSTMHNQIESQHYLYTPRIYVDKRPLHWFIMFISYLFIFLLVLESVALIVLGAWHLTTPRLENVLKFSSEIYRRELGFGILLVIIGSLGIIASIIGIIALITSRILLLKIYVSCLWLFMILGIAIGIIGIIFASQVNDFLANDQKNNPNLVASNYYQEQFLLGMNGGLTLLMSVTILVGIIILHCLISDTSSGSNASSFDLTLNINGKNSYFRFFETITSIENLRMPSVIILADSNDQSANIVDSSFIQIYRTQSNGNLFHIATICYD</sequence>
<dbReference type="Proteomes" id="UP000663851">
    <property type="component" value="Unassembled WGS sequence"/>
</dbReference>
<gene>
    <name evidence="7" type="ORF">HFQ381_LOCUS3390</name>
</gene>
<proteinExistence type="predicted"/>
<evidence type="ECO:0000256" key="6">
    <source>
        <dbReference type="SAM" id="Phobius"/>
    </source>
</evidence>
<feature type="transmembrane region" description="Helical" evidence="6">
    <location>
        <begin position="339"/>
        <end position="367"/>
    </location>
</feature>
<comment type="caution">
    <text evidence="7">The sequence shown here is derived from an EMBL/GenBank/DDBJ whole genome shotgun (WGS) entry which is preliminary data.</text>
</comment>
<feature type="transmembrane region" description="Helical" evidence="6">
    <location>
        <begin position="387"/>
        <end position="413"/>
    </location>
</feature>